<dbReference type="PANTHER" id="PTHR30519">
    <property type="entry name" value="5-METHYLTETRAHYDROPTEROYLTRIGLUTAMATE--HOMOCYSTEINE METHYLTRANSFERASE"/>
    <property type="match status" value="1"/>
</dbReference>
<gene>
    <name evidence="2" type="ORF">SAMN02583745_00483</name>
</gene>
<dbReference type="GO" id="GO:0008652">
    <property type="term" value="P:amino acid biosynthetic process"/>
    <property type="evidence" value="ECO:0007669"/>
    <property type="project" value="InterPro"/>
</dbReference>
<dbReference type="InterPro" id="IPR013215">
    <property type="entry name" value="Cbl-indep_Met_Synth_N"/>
</dbReference>
<dbReference type="Gene3D" id="3.20.20.210">
    <property type="match status" value="1"/>
</dbReference>
<name>A0A1H9Z9P4_9GAMM</name>
<dbReference type="GO" id="GO:0008270">
    <property type="term" value="F:zinc ion binding"/>
    <property type="evidence" value="ECO:0007669"/>
    <property type="project" value="InterPro"/>
</dbReference>
<dbReference type="AlphaFoldDB" id="A0A1H9Z9P4"/>
<proteinExistence type="predicted"/>
<evidence type="ECO:0000313" key="3">
    <source>
        <dbReference type="Proteomes" id="UP000242642"/>
    </source>
</evidence>
<organism evidence="2 3">
    <name type="scientific">Thorsellia anophelis DSM 18579</name>
    <dbReference type="NCBI Taxonomy" id="1123402"/>
    <lineage>
        <taxon>Bacteria</taxon>
        <taxon>Pseudomonadati</taxon>
        <taxon>Pseudomonadota</taxon>
        <taxon>Gammaproteobacteria</taxon>
        <taxon>Enterobacterales</taxon>
        <taxon>Thorselliaceae</taxon>
        <taxon>Thorsellia</taxon>
    </lineage>
</organism>
<dbReference type="EMBL" id="FOHV01000003">
    <property type="protein sequence ID" value="SES78200.1"/>
    <property type="molecule type" value="Genomic_DNA"/>
</dbReference>
<dbReference type="InterPro" id="IPR038071">
    <property type="entry name" value="UROD/MetE-like_sf"/>
</dbReference>
<protein>
    <submittedName>
        <fullName evidence="2">Cobalamin-independent synthase, N-terminal domain</fullName>
    </submittedName>
</protein>
<dbReference type="SUPFAM" id="SSF51726">
    <property type="entry name" value="UROD/MetE-like"/>
    <property type="match status" value="1"/>
</dbReference>
<dbReference type="Pfam" id="PF08267">
    <property type="entry name" value="Meth_synt_1"/>
    <property type="match status" value="1"/>
</dbReference>
<evidence type="ECO:0000313" key="2">
    <source>
        <dbReference type="EMBL" id="SES78200.1"/>
    </source>
</evidence>
<dbReference type="GO" id="GO:0003871">
    <property type="term" value="F:5-methyltetrahydropteroyltriglutamate-homocysteine S-methyltransferase activity"/>
    <property type="evidence" value="ECO:0007669"/>
    <property type="project" value="InterPro"/>
</dbReference>
<accession>A0A1H9Z9P4</accession>
<dbReference type="Proteomes" id="UP000242642">
    <property type="component" value="Unassembled WGS sequence"/>
</dbReference>
<reference evidence="3" key="1">
    <citation type="submission" date="2016-10" db="EMBL/GenBank/DDBJ databases">
        <authorList>
            <person name="Varghese N."/>
            <person name="Submissions S."/>
        </authorList>
    </citation>
    <scope>NUCLEOTIDE SEQUENCE [LARGE SCALE GENOMIC DNA]</scope>
    <source>
        <strain evidence="3">DSM 18579</strain>
    </source>
</reference>
<dbReference type="STRING" id="1123402.SAMN02583745_00483"/>
<sequence length="273" mass="31012">MKYTHQIMKNCHFLSLYIIYIIKSGLFDSASCQKDNLRQQATSIQGAWMMGNLTYHDNAYHSGAHRHLIRLQGGGMVKIHSLGFPRIGSKRELKIALEHYWQGKITQAALLHVSKGLRKTNWELQDSLDFTTIGDFSLYDQVLDATFLFGNFNSRGAKFAKSLINLSEIDAYFLLARGKISGDNQELHEECGCIEAGQMRKWFDTNYHYIVPELSSKSTFTLNPLKLLAQIDETNDIECPLKQGKKVTLIGPLTYLWLSQVLDKIDGMLSTVI</sequence>
<evidence type="ECO:0000259" key="1">
    <source>
        <dbReference type="Pfam" id="PF08267"/>
    </source>
</evidence>
<feature type="domain" description="Cobalamin-independent methionine synthase MetE N-terminal" evidence="1">
    <location>
        <begin position="79"/>
        <end position="262"/>
    </location>
</feature>
<keyword evidence="3" id="KW-1185">Reference proteome</keyword>